<accession>A0A1I7BBU6</accession>
<evidence type="ECO:0000259" key="2">
    <source>
        <dbReference type="Pfam" id="PF23572"/>
    </source>
</evidence>
<protein>
    <submittedName>
        <fullName evidence="3">GH3 auxin-responsive promoter</fullName>
    </submittedName>
</protein>
<dbReference type="PANTHER" id="PTHR31901:SF9">
    <property type="entry name" value="GH3 DOMAIN-CONTAINING PROTEIN"/>
    <property type="match status" value="1"/>
</dbReference>
<dbReference type="InterPro" id="IPR055377">
    <property type="entry name" value="GH3_M"/>
</dbReference>
<keyword evidence="4" id="KW-1185">Reference proteome</keyword>
<organism evidence="3 4">
    <name type="scientific">Lishizhenia tianjinensis</name>
    <dbReference type="NCBI Taxonomy" id="477690"/>
    <lineage>
        <taxon>Bacteria</taxon>
        <taxon>Pseudomonadati</taxon>
        <taxon>Bacteroidota</taxon>
        <taxon>Flavobacteriia</taxon>
        <taxon>Flavobacteriales</taxon>
        <taxon>Crocinitomicaceae</taxon>
        <taxon>Lishizhenia</taxon>
    </lineage>
</organism>
<sequence length="506" mass="58300">MSITGNLLKETARLSYEFLPRTVRNQAQDFTLEKLLQKAKKTELGMHFDFEGILNHTDTTAEFMRKLPLYTYADFHKEWLYKSLQGEKNVIWPGKINYFALSSGTTVDASKKIPVSDKMIRQFQRTSFQQLAELYEFDLHPKFYNSSVLTVGGSTKLERTKDYLQGDLSGILQKNKSFVFKPFTKPNSSIAKLSDWNEKMEQIIAKAPSWDIGVIAGVPTWVLMLINGIVKTHKLKSIHDIWPNFSLYLHGGVFLDGYREKIEALCSKEVFFQNTLLASEGYFAYQKNVYQKGLNLLLNHGVFYEFLEEKYFSLVNEEHNIKDLPTLSLSQIEVGKNYGLIISTCSGLWRYLIGDVVRFQDLKDFRFDLVGRVSQTLNSVGEHLSIENLNDAVNRTAATFGLNVQEFCVYPSKSGNRHNWYIGVNAKVDTRRFEVELNSNLCALNDDYKTLRKYMLKSPKVIALPVEKFYDFLESRNKLGGQHKFARVMNKNQALAWEAFLTRLDL</sequence>
<dbReference type="GO" id="GO:0005737">
    <property type="term" value="C:cytoplasm"/>
    <property type="evidence" value="ECO:0007669"/>
    <property type="project" value="TreeGrafter"/>
</dbReference>
<proteinExistence type="predicted"/>
<dbReference type="Pfam" id="PF23572">
    <property type="entry name" value="GH3_C"/>
    <property type="match status" value="1"/>
</dbReference>
<dbReference type="EMBL" id="FPAS01000005">
    <property type="protein sequence ID" value="SFT84611.1"/>
    <property type="molecule type" value="Genomic_DNA"/>
</dbReference>
<evidence type="ECO:0000313" key="3">
    <source>
        <dbReference type="EMBL" id="SFT84611.1"/>
    </source>
</evidence>
<evidence type="ECO:0000313" key="4">
    <source>
        <dbReference type="Proteomes" id="UP000236454"/>
    </source>
</evidence>
<dbReference type="InterPro" id="IPR004993">
    <property type="entry name" value="GH3"/>
</dbReference>
<dbReference type="RefSeq" id="WP_090251341.1">
    <property type="nucleotide sequence ID" value="NZ_FPAS01000005.1"/>
</dbReference>
<dbReference type="STRING" id="477690.SAMN05216474_2657"/>
<dbReference type="Pfam" id="PF03321">
    <property type="entry name" value="GH3"/>
    <property type="match status" value="1"/>
</dbReference>
<dbReference type="OrthoDB" id="5678283at2"/>
<dbReference type="Proteomes" id="UP000236454">
    <property type="component" value="Unassembled WGS sequence"/>
</dbReference>
<evidence type="ECO:0000259" key="1">
    <source>
        <dbReference type="Pfam" id="PF23571"/>
    </source>
</evidence>
<reference evidence="3 4" key="1">
    <citation type="submission" date="2016-10" db="EMBL/GenBank/DDBJ databases">
        <authorList>
            <person name="de Groot N.N."/>
        </authorList>
    </citation>
    <scope>NUCLEOTIDE SEQUENCE [LARGE SCALE GENOMIC DNA]</scope>
    <source>
        <strain evidence="3 4">CGMCC 1.7005</strain>
    </source>
</reference>
<feature type="domain" description="GH3 middle" evidence="1">
    <location>
        <begin position="296"/>
        <end position="362"/>
    </location>
</feature>
<feature type="domain" description="GH3 C-terminal" evidence="2">
    <location>
        <begin position="387"/>
        <end position="492"/>
    </location>
</feature>
<name>A0A1I7BBU6_9FLAO</name>
<dbReference type="InterPro" id="IPR055378">
    <property type="entry name" value="GH3_C"/>
</dbReference>
<dbReference type="AlphaFoldDB" id="A0A1I7BBU6"/>
<dbReference type="PANTHER" id="PTHR31901">
    <property type="entry name" value="GH3 DOMAIN-CONTAINING PROTEIN"/>
    <property type="match status" value="1"/>
</dbReference>
<dbReference type="GO" id="GO:0016881">
    <property type="term" value="F:acid-amino acid ligase activity"/>
    <property type="evidence" value="ECO:0007669"/>
    <property type="project" value="TreeGrafter"/>
</dbReference>
<dbReference type="Pfam" id="PF23571">
    <property type="entry name" value="GH3_M"/>
    <property type="match status" value="1"/>
</dbReference>
<gene>
    <name evidence="3" type="ORF">SAMN05216474_2657</name>
</gene>